<keyword evidence="1 2" id="KW-0238">DNA-binding</keyword>
<dbReference type="InterPro" id="IPR001647">
    <property type="entry name" value="HTH_TetR"/>
</dbReference>
<dbReference type="PANTHER" id="PTHR30055:SF146">
    <property type="entry name" value="HTH-TYPE TRANSCRIPTIONAL DUAL REGULATOR CECR"/>
    <property type="match status" value="1"/>
</dbReference>
<gene>
    <name evidence="4" type="ORF">ACFP4F_28400</name>
</gene>
<dbReference type="PRINTS" id="PR00455">
    <property type="entry name" value="HTHTETR"/>
</dbReference>
<organism evidence="4 5">
    <name type="scientific">Streptomyces ochraceiscleroticus</name>
    <dbReference type="NCBI Taxonomy" id="47761"/>
    <lineage>
        <taxon>Bacteria</taxon>
        <taxon>Bacillati</taxon>
        <taxon>Actinomycetota</taxon>
        <taxon>Actinomycetes</taxon>
        <taxon>Kitasatosporales</taxon>
        <taxon>Streptomycetaceae</taxon>
        <taxon>Streptomyces</taxon>
    </lineage>
</organism>
<evidence type="ECO:0000256" key="2">
    <source>
        <dbReference type="PROSITE-ProRule" id="PRU00335"/>
    </source>
</evidence>
<comment type="caution">
    <text evidence="4">The sequence shown here is derived from an EMBL/GenBank/DDBJ whole genome shotgun (WGS) entry which is preliminary data.</text>
</comment>
<dbReference type="InterPro" id="IPR050109">
    <property type="entry name" value="HTH-type_TetR-like_transc_reg"/>
</dbReference>
<dbReference type="Pfam" id="PF00440">
    <property type="entry name" value="TetR_N"/>
    <property type="match status" value="1"/>
</dbReference>
<evidence type="ECO:0000259" key="3">
    <source>
        <dbReference type="PROSITE" id="PS50977"/>
    </source>
</evidence>
<keyword evidence="5" id="KW-1185">Reference proteome</keyword>
<evidence type="ECO:0000313" key="5">
    <source>
        <dbReference type="Proteomes" id="UP001596139"/>
    </source>
</evidence>
<accession>A0ABW1MRG9</accession>
<evidence type="ECO:0000313" key="4">
    <source>
        <dbReference type="EMBL" id="MFC6066444.1"/>
    </source>
</evidence>
<dbReference type="EMBL" id="JBHSPX010000008">
    <property type="protein sequence ID" value="MFC6066444.1"/>
    <property type="molecule type" value="Genomic_DNA"/>
</dbReference>
<feature type="domain" description="HTH tetR-type" evidence="3">
    <location>
        <begin position="21"/>
        <end position="81"/>
    </location>
</feature>
<reference evidence="5" key="1">
    <citation type="journal article" date="2019" name="Int. J. Syst. Evol. Microbiol.">
        <title>The Global Catalogue of Microorganisms (GCM) 10K type strain sequencing project: providing services to taxonomists for standard genome sequencing and annotation.</title>
        <authorList>
            <consortium name="The Broad Institute Genomics Platform"/>
            <consortium name="The Broad Institute Genome Sequencing Center for Infectious Disease"/>
            <person name="Wu L."/>
            <person name="Ma J."/>
        </authorList>
    </citation>
    <scope>NUCLEOTIDE SEQUENCE [LARGE SCALE GENOMIC DNA]</scope>
    <source>
        <strain evidence="5">CGMCC 1.15180</strain>
    </source>
</reference>
<dbReference type="InterPro" id="IPR036271">
    <property type="entry name" value="Tet_transcr_reg_TetR-rel_C_sf"/>
</dbReference>
<proteinExistence type="predicted"/>
<dbReference type="PROSITE" id="PS50977">
    <property type="entry name" value="HTH_TETR_2"/>
    <property type="match status" value="1"/>
</dbReference>
<dbReference type="PANTHER" id="PTHR30055">
    <property type="entry name" value="HTH-TYPE TRANSCRIPTIONAL REGULATOR RUTR"/>
    <property type="match status" value="1"/>
</dbReference>
<feature type="DNA-binding region" description="H-T-H motif" evidence="2">
    <location>
        <begin position="44"/>
        <end position="63"/>
    </location>
</feature>
<evidence type="ECO:0000256" key="1">
    <source>
        <dbReference type="ARBA" id="ARBA00023125"/>
    </source>
</evidence>
<protein>
    <submittedName>
        <fullName evidence="4">TetR/AcrR family transcriptional regulator</fullName>
    </submittedName>
</protein>
<dbReference type="SUPFAM" id="SSF46689">
    <property type="entry name" value="Homeodomain-like"/>
    <property type="match status" value="1"/>
</dbReference>
<dbReference type="Gene3D" id="1.10.357.10">
    <property type="entry name" value="Tetracycline Repressor, domain 2"/>
    <property type="match status" value="1"/>
</dbReference>
<dbReference type="InterPro" id="IPR009057">
    <property type="entry name" value="Homeodomain-like_sf"/>
</dbReference>
<name>A0ABW1MRG9_9ACTN</name>
<dbReference type="SUPFAM" id="SSF48498">
    <property type="entry name" value="Tetracyclin repressor-like, C-terminal domain"/>
    <property type="match status" value="1"/>
</dbReference>
<sequence>MAEATRTSARSRKRAPYANGERKRAELVDAAFRAFAEKGYQSLSIRQLAELIGTSHTLLLHHFGSKDALLEAVLVRREELEGPWRQGLIDDRGLLAAVPEVMRHNAEIRGVIQLDVTLRAEADRPDHPARAFIRRRDADFVRSIRSELERELGAGRLKPGLDLGVLARQIVSLIEGIQVAWLYDDSIDMAAHLEAFMALIRNPR</sequence>
<dbReference type="Proteomes" id="UP001596139">
    <property type="component" value="Unassembled WGS sequence"/>
</dbReference>
<dbReference type="RefSeq" id="WP_031061839.1">
    <property type="nucleotide sequence ID" value="NZ_JBHSPX010000008.1"/>
</dbReference>